<dbReference type="RefSeq" id="WP_172113042.1">
    <property type="nucleotide sequence ID" value="NZ_JABFDN010000008.1"/>
</dbReference>
<evidence type="ECO:0000313" key="2">
    <source>
        <dbReference type="EMBL" id="NPU67978.1"/>
    </source>
</evidence>
<evidence type="ECO:0000313" key="3">
    <source>
        <dbReference type="Proteomes" id="UP000886476"/>
    </source>
</evidence>
<name>A0ABX2CJA3_9BRAD</name>
<accession>A0ABX2CJA3</accession>
<comment type="caution">
    <text evidence="2">The sequence shown here is derived from an EMBL/GenBank/DDBJ whole genome shotgun (WGS) entry which is preliminary data.</text>
</comment>
<protein>
    <submittedName>
        <fullName evidence="2">Uncharacterized protein</fullName>
    </submittedName>
</protein>
<dbReference type="Proteomes" id="UP000886476">
    <property type="component" value="Unassembled WGS sequence"/>
</dbReference>
<dbReference type="EMBL" id="JABFDN010000008">
    <property type="protein sequence ID" value="NPU67978.1"/>
    <property type="molecule type" value="Genomic_DNA"/>
</dbReference>
<sequence>MSAPNKSQGREGGPRRRRRDPPRDLIDFYRRWSDFRDVATRLAGRADISAIQKSTLNWLILLADRVGENDLRPLDRKPPASDGTPS</sequence>
<keyword evidence="3" id="KW-1185">Reference proteome</keyword>
<reference evidence="2" key="1">
    <citation type="submission" date="2020-05" db="EMBL/GenBank/DDBJ databases">
        <title>Nod-independent and nitrogen-fixing Bradyrhizobium aeschynomene sp. nov. isolated from nodules of Aeschynomene indica.</title>
        <authorList>
            <person name="Zhang Z."/>
        </authorList>
    </citation>
    <scope>NUCLEOTIDE SEQUENCE</scope>
    <source>
        <strain evidence="2">83012</strain>
    </source>
</reference>
<gene>
    <name evidence="2" type="ORF">HL667_23455</name>
</gene>
<evidence type="ECO:0000256" key="1">
    <source>
        <dbReference type="SAM" id="MobiDB-lite"/>
    </source>
</evidence>
<feature type="region of interest" description="Disordered" evidence="1">
    <location>
        <begin position="1"/>
        <end position="23"/>
    </location>
</feature>
<organism evidence="2 3">
    <name type="scientific">Bradyrhizobium aeschynomenes</name>
    <dbReference type="NCBI Taxonomy" id="2734909"/>
    <lineage>
        <taxon>Bacteria</taxon>
        <taxon>Pseudomonadati</taxon>
        <taxon>Pseudomonadota</taxon>
        <taxon>Alphaproteobacteria</taxon>
        <taxon>Hyphomicrobiales</taxon>
        <taxon>Nitrobacteraceae</taxon>
        <taxon>Bradyrhizobium</taxon>
    </lineage>
</organism>
<proteinExistence type="predicted"/>